<evidence type="ECO:0000259" key="3">
    <source>
        <dbReference type="Pfam" id="PF05175"/>
    </source>
</evidence>
<comment type="caution">
    <text evidence="4">The sequence shown here is derived from an EMBL/GenBank/DDBJ whole genome shotgun (WGS) entry which is preliminary data.</text>
</comment>
<keyword evidence="2" id="KW-0949">S-adenosyl-L-methionine</keyword>
<dbReference type="CDD" id="cd02440">
    <property type="entry name" value="AdoMet_MTases"/>
    <property type="match status" value="1"/>
</dbReference>
<dbReference type="Pfam" id="PF05175">
    <property type="entry name" value="MTS"/>
    <property type="match status" value="1"/>
</dbReference>
<keyword evidence="1 4" id="KW-0489">Methyltransferase</keyword>
<dbReference type="GO" id="GO:0032259">
    <property type="term" value="P:methylation"/>
    <property type="evidence" value="ECO:0007669"/>
    <property type="project" value="UniProtKB-KW"/>
</dbReference>
<dbReference type="PROSITE" id="PS00092">
    <property type="entry name" value="N6_MTASE"/>
    <property type="match status" value="1"/>
</dbReference>
<reference evidence="5" key="1">
    <citation type="journal article" date="2019" name="Int. J. Syst. Evol. Microbiol.">
        <title>The Global Catalogue of Microorganisms (GCM) 10K type strain sequencing project: providing services to taxonomists for standard genome sequencing and annotation.</title>
        <authorList>
            <consortium name="The Broad Institute Genomics Platform"/>
            <consortium name="The Broad Institute Genome Sequencing Center for Infectious Disease"/>
            <person name="Wu L."/>
            <person name="Ma J."/>
        </authorList>
    </citation>
    <scope>NUCLEOTIDE SEQUENCE [LARGE SCALE GENOMIC DNA]</scope>
    <source>
        <strain evidence="5">CGMCC 1.12478</strain>
    </source>
</reference>
<dbReference type="InterPro" id="IPR002052">
    <property type="entry name" value="DNA_methylase_N6_adenine_CS"/>
</dbReference>
<dbReference type="Proteomes" id="UP000645462">
    <property type="component" value="Unassembled WGS sequence"/>
</dbReference>
<dbReference type="PANTHER" id="PTHR47739:SF1">
    <property type="entry name" value="TRNA1(VAL) (ADENINE(37)-N6)-METHYLTRANSFERASE"/>
    <property type="match status" value="1"/>
</dbReference>
<dbReference type="SUPFAM" id="SSF53335">
    <property type="entry name" value="S-adenosyl-L-methionine-dependent methyltransferases"/>
    <property type="match status" value="1"/>
</dbReference>
<protein>
    <submittedName>
        <fullName evidence="4">Methyltransferase</fullName>
    </submittedName>
</protein>
<dbReference type="Gene3D" id="3.40.50.150">
    <property type="entry name" value="Vaccinia Virus protein VP39"/>
    <property type="match status" value="1"/>
</dbReference>
<dbReference type="InterPro" id="IPR050210">
    <property type="entry name" value="tRNA_Adenine-N(6)_MTase"/>
</dbReference>
<sequence length="268" mass="29179">MRAEPFAAEDLTRNDFLGGAVRLWQPKDGYRAGVDPVLLAASIPAQPGQTVLELGCGGGAALACLATRVRGVTCAGVEKQPAYADLAQRNLDDNGLTGVVHCADLAALPEAVKSQRFDHVIANPPYFEDFRAVAPRSQDRAVSRSGALPLETWVSVASRRLKPGGVATFIQRADRLPELMSAFFACLGALELWPIHPRSARPARLVLLRGRKERRAAFIAHPPLVLHCGETHEKDGDSYTETVSKVLRTPKPLPFPERMPQVNRPARR</sequence>
<organism evidence="4 5">
    <name type="scientific">Marivita lacus</name>
    <dbReference type="NCBI Taxonomy" id="1323742"/>
    <lineage>
        <taxon>Bacteria</taxon>
        <taxon>Pseudomonadati</taxon>
        <taxon>Pseudomonadota</taxon>
        <taxon>Alphaproteobacteria</taxon>
        <taxon>Rhodobacterales</taxon>
        <taxon>Roseobacteraceae</taxon>
        <taxon>Marivita</taxon>
    </lineage>
</organism>
<dbReference type="PANTHER" id="PTHR47739">
    <property type="entry name" value="TRNA1(VAL) (ADENINE(37)-N6)-METHYLTRANSFERASE"/>
    <property type="match status" value="1"/>
</dbReference>
<dbReference type="InterPro" id="IPR007848">
    <property type="entry name" value="Small_mtfrase_dom"/>
</dbReference>
<dbReference type="GO" id="GO:0008168">
    <property type="term" value="F:methyltransferase activity"/>
    <property type="evidence" value="ECO:0007669"/>
    <property type="project" value="UniProtKB-KW"/>
</dbReference>
<evidence type="ECO:0000256" key="2">
    <source>
        <dbReference type="ARBA" id="ARBA00022691"/>
    </source>
</evidence>
<evidence type="ECO:0000313" key="4">
    <source>
        <dbReference type="EMBL" id="GGB94528.1"/>
    </source>
</evidence>
<keyword evidence="1 4" id="KW-0808">Transferase</keyword>
<gene>
    <name evidence="4" type="ORF">GCM10011363_08990</name>
</gene>
<dbReference type="EMBL" id="BMFC01000001">
    <property type="protein sequence ID" value="GGB94528.1"/>
    <property type="molecule type" value="Genomic_DNA"/>
</dbReference>
<accession>A0ABQ1KBB5</accession>
<dbReference type="InterPro" id="IPR029063">
    <property type="entry name" value="SAM-dependent_MTases_sf"/>
</dbReference>
<evidence type="ECO:0000256" key="1">
    <source>
        <dbReference type="ARBA" id="ARBA00022603"/>
    </source>
</evidence>
<evidence type="ECO:0000313" key="5">
    <source>
        <dbReference type="Proteomes" id="UP000645462"/>
    </source>
</evidence>
<proteinExistence type="predicted"/>
<keyword evidence="5" id="KW-1185">Reference proteome</keyword>
<feature type="domain" description="Methyltransferase small" evidence="3">
    <location>
        <begin position="38"/>
        <end position="130"/>
    </location>
</feature>
<name>A0ABQ1KBB5_9RHOB</name>